<proteinExistence type="predicted"/>
<dbReference type="Proteomes" id="UP000177838">
    <property type="component" value="Unassembled WGS sequence"/>
</dbReference>
<sequence>MCNTTKVLALTFRPHIVVEFIAVWSAAFIFNAGWELTHEVLYTHYQGESITIFILLRAAVFDAVVITFLAAIARFLVGGRDIKKELIWLSVLALIFAVGFELFALYTGRWAYNDLMPLVPVFKVGWSPTVQLALTGSVALALARLWKVLCPLCNKYD</sequence>
<dbReference type="EMBL" id="MHTK01000002">
    <property type="protein sequence ID" value="OHA60077.1"/>
    <property type="molecule type" value="Genomic_DNA"/>
</dbReference>
<organism evidence="2 3">
    <name type="scientific">Candidatus Vogelbacteria bacterium RIFOXYD1_FULL_46_19</name>
    <dbReference type="NCBI Taxonomy" id="1802439"/>
    <lineage>
        <taxon>Bacteria</taxon>
        <taxon>Candidatus Vogeliibacteriota</taxon>
    </lineage>
</organism>
<dbReference type="AlphaFoldDB" id="A0A1G2QHY0"/>
<reference evidence="2 3" key="1">
    <citation type="journal article" date="2016" name="Nat. Commun.">
        <title>Thousands of microbial genomes shed light on interconnected biogeochemical processes in an aquifer system.</title>
        <authorList>
            <person name="Anantharaman K."/>
            <person name="Brown C.T."/>
            <person name="Hug L.A."/>
            <person name="Sharon I."/>
            <person name="Castelle C.J."/>
            <person name="Probst A.J."/>
            <person name="Thomas B.C."/>
            <person name="Singh A."/>
            <person name="Wilkins M.J."/>
            <person name="Karaoz U."/>
            <person name="Brodie E.L."/>
            <person name="Williams K.H."/>
            <person name="Hubbard S.S."/>
            <person name="Banfield J.F."/>
        </authorList>
    </citation>
    <scope>NUCLEOTIDE SEQUENCE [LARGE SCALE GENOMIC DNA]</scope>
</reference>
<keyword evidence="1" id="KW-1133">Transmembrane helix</keyword>
<feature type="transmembrane region" description="Helical" evidence="1">
    <location>
        <begin position="86"/>
        <end position="106"/>
    </location>
</feature>
<gene>
    <name evidence="2" type="ORF">A2589_00100</name>
</gene>
<name>A0A1G2QHY0_9BACT</name>
<evidence type="ECO:0000313" key="3">
    <source>
        <dbReference type="Proteomes" id="UP000177838"/>
    </source>
</evidence>
<accession>A0A1G2QHY0</accession>
<feature type="transmembrane region" description="Helical" evidence="1">
    <location>
        <begin position="54"/>
        <end position="77"/>
    </location>
</feature>
<protein>
    <submittedName>
        <fullName evidence="2">Uncharacterized protein</fullName>
    </submittedName>
</protein>
<comment type="caution">
    <text evidence="2">The sequence shown here is derived from an EMBL/GenBank/DDBJ whole genome shotgun (WGS) entry which is preliminary data.</text>
</comment>
<feature type="transmembrane region" description="Helical" evidence="1">
    <location>
        <begin position="126"/>
        <end position="146"/>
    </location>
</feature>
<keyword evidence="1" id="KW-0812">Transmembrane</keyword>
<keyword evidence="1" id="KW-0472">Membrane</keyword>
<evidence type="ECO:0000313" key="2">
    <source>
        <dbReference type="EMBL" id="OHA60077.1"/>
    </source>
</evidence>
<dbReference type="STRING" id="1802439.A2589_00100"/>
<evidence type="ECO:0000256" key="1">
    <source>
        <dbReference type="SAM" id="Phobius"/>
    </source>
</evidence>
<feature type="transmembrane region" description="Helical" evidence="1">
    <location>
        <begin position="16"/>
        <end position="34"/>
    </location>
</feature>